<reference evidence="2" key="1">
    <citation type="journal article" date="2019" name="Int. J. Syst. Evol. Microbiol.">
        <title>The Global Catalogue of Microorganisms (GCM) 10K type strain sequencing project: providing services to taxonomists for standard genome sequencing and annotation.</title>
        <authorList>
            <consortium name="The Broad Institute Genomics Platform"/>
            <consortium name="The Broad Institute Genome Sequencing Center for Infectious Disease"/>
            <person name="Wu L."/>
            <person name="Ma J."/>
        </authorList>
    </citation>
    <scope>NUCLEOTIDE SEQUENCE [LARGE SCALE GENOMIC DNA]</scope>
    <source>
        <strain evidence="2">CGMCC 1.12806</strain>
    </source>
</reference>
<accession>A0ABQ1GXE4</accession>
<protein>
    <submittedName>
        <fullName evidence="1">Uncharacterized protein</fullName>
    </submittedName>
</protein>
<dbReference type="EMBL" id="BMFZ01000008">
    <property type="protein sequence ID" value="GGA51882.1"/>
    <property type="molecule type" value="Genomic_DNA"/>
</dbReference>
<keyword evidence="2" id="KW-1185">Reference proteome</keyword>
<dbReference type="Proteomes" id="UP000627464">
    <property type="component" value="Unassembled WGS sequence"/>
</dbReference>
<proteinExistence type="predicted"/>
<evidence type="ECO:0000313" key="1">
    <source>
        <dbReference type="EMBL" id="GGA51882.1"/>
    </source>
</evidence>
<name>A0ABQ1GXE4_9GAMM</name>
<evidence type="ECO:0000313" key="2">
    <source>
        <dbReference type="Proteomes" id="UP000627464"/>
    </source>
</evidence>
<organism evidence="1 2">
    <name type="scientific">Hafnia psychrotolerans</name>
    <dbReference type="NCBI Taxonomy" id="1477018"/>
    <lineage>
        <taxon>Bacteria</taxon>
        <taxon>Pseudomonadati</taxon>
        <taxon>Pseudomonadota</taxon>
        <taxon>Gammaproteobacteria</taxon>
        <taxon>Enterobacterales</taxon>
        <taxon>Hafniaceae</taxon>
        <taxon>Hafnia</taxon>
    </lineage>
</organism>
<comment type="caution">
    <text evidence="1">The sequence shown here is derived from an EMBL/GenBank/DDBJ whole genome shotgun (WGS) entry which is preliminary data.</text>
</comment>
<sequence length="85" mass="9711">MATNQLTAVTTTLKKESSKIKIAKLNRQKDKSLLDVLLLNVMDNILISFHSYLQLVKLYTKIPKRHHAIARLNEVGKHLKFISNA</sequence>
<gene>
    <name evidence="1" type="ORF">GCM10011328_29200</name>
</gene>